<feature type="domain" description="MD-2-related lipid-recognition" evidence="2">
    <location>
        <begin position="38"/>
        <end position="155"/>
    </location>
</feature>
<gene>
    <name evidence="3" type="ORF">MATL_G00037600</name>
</gene>
<dbReference type="Proteomes" id="UP001046870">
    <property type="component" value="Chromosome 2"/>
</dbReference>
<dbReference type="Gene3D" id="2.60.40.770">
    <property type="match status" value="1"/>
</dbReference>
<dbReference type="Pfam" id="PF02221">
    <property type="entry name" value="E1_DerP2_DerF2"/>
    <property type="match status" value="1"/>
</dbReference>
<keyword evidence="1" id="KW-0732">Signal</keyword>
<evidence type="ECO:0000259" key="2">
    <source>
        <dbReference type="SMART" id="SM00737"/>
    </source>
</evidence>
<dbReference type="InterPro" id="IPR003172">
    <property type="entry name" value="ML_dom"/>
</dbReference>
<feature type="chain" id="PRO_5039613134" description="MD-2-related lipid-recognition domain-containing protein" evidence="1">
    <location>
        <begin position="19"/>
        <end position="158"/>
    </location>
</feature>
<dbReference type="GO" id="GO:0045087">
    <property type="term" value="P:innate immune response"/>
    <property type="evidence" value="ECO:0007669"/>
    <property type="project" value="TreeGrafter"/>
</dbReference>
<dbReference type="AlphaFoldDB" id="A0A9D3QF74"/>
<accession>A0A9D3QF74</accession>
<organism evidence="3 4">
    <name type="scientific">Megalops atlanticus</name>
    <name type="common">Tarpon</name>
    <name type="synonym">Clupea gigantea</name>
    <dbReference type="NCBI Taxonomy" id="7932"/>
    <lineage>
        <taxon>Eukaryota</taxon>
        <taxon>Metazoa</taxon>
        <taxon>Chordata</taxon>
        <taxon>Craniata</taxon>
        <taxon>Vertebrata</taxon>
        <taxon>Euteleostomi</taxon>
        <taxon>Actinopterygii</taxon>
        <taxon>Neopterygii</taxon>
        <taxon>Teleostei</taxon>
        <taxon>Elopiformes</taxon>
        <taxon>Megalopidae</taxon>
        <taxon>Megalops</taxon>
    </lineage>
</organism>
<dbReference type="PANTHER" id="PTHR20838">
    <property type="entry name" value="LYMPHOCYTE ANTIGEN 86"/>
    <property type="match status" value="1"/>
</dbReference>
<sequence length="158" mass="17655">MRVPAIILLGAALQSVSGDEQPWPTHTISSTSKLQVYYRSCDPLQDVGLSFSPCSVEMTGKINSRVLLLLRQSVEELYLSADVYYNGHFFLHYDIPLCEPEFPRFMFCGCKRGELIIHENPVSINLEVIPKGHLNVKGILVNQNGFQIACINATIITT</sequence>
<dbReference type="GO" id="GO:0007399">
    <property type="term" value="P:nervous system development"/>
    <property type="evidence" value="ECO:0007669"/>
    <property type="project" value="UniProtKB-ARBA"/>
</dbReference>
<evidence type="ECO:0000313" key="3">
    <source>
        <dbReference type="EMBL" id="KAG7488760.1"/>
    </source>
</evidence>
<dbReference type="InterPro" id="IPR014756">
    <property type="entry name" value="Ig_E-set"/>
</dbReference>
<dbReference type="EMBL" id="JAFDVH010000002">
    <property type="protein sequence ID" value="KAG7488760.1"/>
    <property type="molecule type" value="Genomic_DNA"/>
</dbReference>
<keyword evidence="4" id="KW-1185">Reference proteome</keyword>
<evidence type="ECO:0000256" key="1">
    <source>
        <dbReference type="SAM" id="SignalP"/>
    </source>
</evidence>
<dbReference type="PANTHER" id="PTHR20838:SF0">
    <property type="entry name" value="LYMPHOCYTE ANTIGEN 86"/>
    <property type="match status" value="1"/>
</dbReference>
<comment type="caution">
    <text evidence="3">The sequence shown here is derived from an EMBL/GenBank/DDBJ whole genome shotgun (WGS) entry which is preliminary data.</text>
</comment>
<name>A0A9D3QF74_MEGAT</name>
<protein>
    <recommendedName>
        <fullName evidence="2">MD-2-related lipid-recognition domain-containing protein</fullName>
    </recommendedName>
</protein>
<feature type="signal peptide" evidence="1">
    <location>
        <begin position="1"/>
        <end position="18"/>
    </location>
</feature>
<evidence type="ECO:0000313" key="4">
    <source>
        <dbReference type="Proteomes" id="UP001046870"/>
    </source>
</evidence>
<proteinExistence type="predicted"/>
<dbReference type="SMART" id="SM00737">
    <property type="entry name" value="ML"/>
    <property type="match status" value="1"/>
</dbReference>
<dbReference type="GO" id="GO:0031666">
    <property type="term" value="P:positive regulation of lipopolysaccharide-mediated signaling pathway"/>
    <property type="evidence" value="ECO:0007669"/>
    <property type="project" value="TreeGrafter"/>
</dbReference>
<dbReference type="SUPFAM" id="SSF81296">
    <property type="entry name" value="E set domains"/>
    <property type="match status" value="1"/>
</dbReference>
<dbReference type="InterPro" id="IPR039945">
    <property type="entry name" value="LY86"/>
</dbReference>
<reference evidence="3" key="1">
    <citation type="submission" date="2021-01" db="EMBL/GenBank/DDBJ databases">
        <authorList>
            <person name="Zahm M."/>
            <person name="Roques C."/>
            <person name="Cabau C."/>
            <person name="Klopp C."/>
            <person name="Donnadieu C."/>
            <person name="Jouanno E."/>
            <person name="Lampietro C."/>
            <person name="Louis A."/>
            <person name="Herpin A."/>
            <person name="Echchiki A."/>
            <person name="Berthelot C."/>
            <person name="Parey E."/>
            <person name="Roest-Crollius H."/>
            <person name="Braasch I."/>
            <person name="Postlethwait J."/>
            <person name="Bobe J."/>
            <person name="Montfort J."/>
            <person name="Bouchez O."/>
            <person name="Begum T."/>
            <person name="Mejri S."/>
            <person name="Adams A."/>
            <person name="Chen W.-J."/>
            <person name="Guiguen Y."/>
        </authorList>
    </citation>
    <scope>NUCLEOTIDE SEQUENCE</scope>
    <source>
        <strain evidence="3">YG-15Mar2019-1</strain>
        <tissue evidence="3">Brain</tissue>
    </source>
</reference>
<dbReference type="OrthoDB" id="9889383at2759"/>